<evidence type="ECO:0000259" key="6">
    <source>
        <dbReference type="Pfam" id="PF08281"/>
    </source>
</evidence>
<evidence type="ECO:0000313" key="7">
    <source>
        <dbReference type="EMBL" id="CAA9290082.1"/>
    </source>
</evidence>
<comment type="similarity">
    <text evidence="1">Belongs to the sigma-70 factor family. ECF subfamily.</text>
</comment>
<reference evidence="7" key="1">
    <citation type="submission" date="2020-02" db="EMBL/GenBank/DDBJ databases">
        <authorList>
            <person name="Meier V. D."/>
        </authorList>
    </citation>
    <scope>NUCLEOTIDE SEQUENCE</scope>
    <source>
        <strain evidence="7">AVDCRST_MAG56</strain>
    </source>
</reference>
<protein>
    <recommendedName>
        <fullName evidence="8">RNA polymerase ECF-type sigma factor</fullName>
    </recommendedName>
</protein>
<dbReference type="SUPFAM" id="SSF88946">
    <property type="entry name" value="Sigma2 domain of RNA polymerase sigma factors"/>
    <property type="match status" value="1"/>
</dbReference>
<feature type="domain" description="RNA polymerase sigma factor 70 region 4 type 2" evidence="6">
    <location>
        <begin position="129"/>
        <end position="179"/>
    </location>
</feature>
<gene>
    <name evidence="7" type="ORF">AVDCRST_MAG56-4497</name>
</gene>
<dbReference type="InterPro" id="IPR036388">
    <property type="entry name" value="WH-like_DNA-bd_sf"/>
</dbReference>
<dbReference type="SUPFAM" id="SSF88659">
    <property type="entry name" value="Sigma3 and sigma4 domains of RNA polymerase sigma factors"/>
    <property type="match status" value="1"/>
</dbReference>
<dbReference type="GO" id="GO:0016987">
    <property type="term" value="F:sigma factor activity"/>
    <property type="evidence" value="ECO:0007669"/>
    <property type="project" value="UniProtKB-KW"/>
</dbReference>
<sequence length="205" mass="23816">MRQDFFGKTDAEVWQAFKEGNREAYAYIYAAFAPVLYNYGYKIVQDQTLVEDCIQDLFEHLLKSRRNLGDTNSIKFYLFKALRREIIGKLNQSHRGPLATPEDALPDFLVTFSCETDLVEAESARQRQESLVRALNHLPARQKEAVFLRFYDDLSYEQIAAIMGIDTHSVYKTIYKGIASLQKKVAWELIVVLLLIQLPHWQLTF</sequence>
<dbReference type="InterPro" id="IPR013324">
    <property type="entry name" value="RNA_pol_sigma_r3/r4-like"/>
</dbReference>
<dbReference type="AlphaFoldDB" id="A0A6J4JXH5"/>
<evidence type="ECO:0000256" key="3">
    <source>
        <dbReference type="ARBA" id="ARBA00023082"/>
    </source>
</evidence>
<dbReference type="PANTHER" id="PTHR43133:SF46">
    <property type="entry name" value="RNA POLYMERASE SIGMA-70 FACTOR ECF SUBFAMILY"/>
    <property type="match status" value="1"/>
</dbReference>
<dbReference type="InterPro" id="IPR007627">
    <property type="entry name" value="RNA_pol_sigma70_r2"/>
</dbReference>
<keyword evidence="4" id="KW-0804">Transcription</keyword>
<organism evidence="7">
    <name type="scientific">uncultured Cytophagales bacterium</name>
    <dbReference type="NCBI Taxonomy" id="158755"/>
    <lineage>
        <taxon>Bacteria</taxon>
        <taxon>Pseudomonadati</taxon>
        <taxon>Bacteroidota</taxon>
        <taxon>Sphingobacteriia</taxon>
        <taxon>Sphingobacteriales</taxon>
        <taxon>environmental samples</taxon>
    </lineage>
</organism>
<evidence type="ECO:0000256" key="1">
    <source>
        <dbReference type="ARBA" id="ARBA00010641"/>
    </source>
</evidence>
<evidence type="ECO:0008006" key="8">
    <source>
        <dbReference type="Google" id="ProtNLM"/>
    </source>
</evidence>
<accession>A0A6J4JXH5</accession>
<feature type="domain" description="RNA polymerase sigma-70 region 2" evidence="5">
    <location>
        <begin position="29"/>
        <end position="91"/>
    </location>
</feature>
<dbReference type="GO" id="GO:0006352">
    <property type="term" value="P:DNA-templated transcription initiation"/>
    <property type="evidence" value="ECO:0007669"/>
    <property type="project" value="InterPro"/>
</dbReference>
<dbReference type="PANTHER" id="PTHR43133">
    <property type="entry name" value="RNA POLYMERASE ECF-TYPE SIGMA FACTO"/>
    <property type="match status" value="1"/>
</dbReference>
<evidence type="ECO:0000256" key="4">
    <source>
        <dbReference type="ARBA" id="ARBA00023163"/>
    </source>
</evidence>
<dbReference type="InterPro" id="IPR039425">
    <property type="entry name" value="RNA_pol_sigma-70-like"/>
</dbReference>
<dbReference type="GO" id="GO:0003677">
    <property type="term" value="F:DNA binding"/>
    <property type="evidence" value="ECO:0007669"/>
    <property type="project" value="InterPro"/>
</dbReference>
<dbReference type="InterPro" id="IPR013325">
    <property type="entry name" value="RNA_pol_sigma_r2"/>
</dbReference>
<proteinExistence type="inferred from homology"/>
<dbReference type="CDD" id="cd06171">
    <property type="entry name" value="Sigma70_r4"/>
    <property type="match status" value="1"/>
</dbReference>
<dbReference type="Gene3D" id="1.10.1740.10">
    <property type="match status" value="1"/>
</dbReference>
<evidence type="ECO:0000259" key="5">
    <source>
        <dbReference type="Pfam" id="PF04542"/>
    </source>
</evidence>
<dbReference type="Pfam" id="PF04542">
    <property type="entry name" value="Sigma70_r2"/>
    <property type="match status" value="1"/>
</dbReference>
<dbReference type="NCBIfam" id="TIGR02937">
    <property type="entry name" value="sigma70-ECF"/>
    <property type="match status" value="1"/>
</dbReference>
<name>A0A6J4JXH5_9SPHI</name>
<dbReference type="InterPro" id="IPR014284">
    <property type="entry name" value="RNA_pol_sigma-70_dom"/>
</dbReference>
<dbReference type="Gene3D" id="1.10.10.10">
    <property type="entry name" value="Winged helix-like DNA-binding domain superfamily/Winged helix DNA-binding domain"/>
    <property type="match status" value="1"/>
</dbReference>
<evidence type="ECO:0000256" key="2">
    <source>
        <dbReference type="ARBA" id="ARBA00023015"/>
    </source>
</evidence>
<dbReference type="InterPro" id="IPR013249">
    <property type="entry name" value="RNA_pol_sigma70_r4_t2"/>
</dbReference>
<keyword evidence="2" id="KW-0805">Transcription regulation</keyword>
<keyword evidence="3" id="KW-0731">Sigma factor</keyword>
<dbReference type="EMBL" id="CADCTQ010000378">
    <property type="protein sequence ID" value="CAA9290082.1"/>
    <property type="molecule type" value="Genomic_DNA"/>
</dbReference>
<dbReference type="Pfam" id="PF08281">
    <property type="entry name" value="Sigma70_r4_2"/>
    <property type="match status" value="1"/>
</dbReference>